<evidence type="ECO:0000313" key="3">
    <source>
        <dbReference type="Proteomes" id="UP001333710"/>
    </source>
</evidence>
<keyword evidence="3" id="KW-1185">Reference proteome</keyword>
<evidence type="ECO:0000256" key="1">
    <source>
        <dbReference type="SAM" id="SignalP"/>
    </source>
</evidence>
<feature type="signal peptide" evidence="1">
    <location>
        <begin position="1"/>
        <end position="25"/>
    </location>
</feature>
<name>A0AA48KPY7_9ALTE</name>
<dbReference type="KEGG" id="pmaw:MACH26_00380"/>
<gene>
    <name evidence="2" type="ORF">MACH26_00380</name>
</gene>
<dbReference type="Proteomes" id="UP001333710">
    <property type="component" value="Chromosome"/>
</dbReference>
<keyword evidence="1" id="KW-0732">Signal</keyword>
<reference evidence="2" key="1">
    <citation type="submission" date="2023-01" db="EMBL/GenBank/DDBJ databases">
        <title>Complete genome sequence of Planctobacterium marinum strain Dej080120_11.</title>
        <authorList>
            <person name="Ueki S."/>
            <person name="Maruyama F."/>
        </authorList>
    </citation>
    <scope>NUCLEOTIDE SEQUENCE</scope>
    <source>
        <strain evidence="2">Dej080120_11</strain>
    </source>
</reference>
<dbReference type="RefSeq" id="WP_338290291.1">
    <property type="nucleotide sequence ID" value="NZ_AP027272.1"/>
</dbReference>
<organism evidence="2 3">
    <name type="scientific">Planctobacterium marinum</name>
    <dbReference type="NCBI Taxonomy" id="1631968"/>
    <lineage>
        <taxon>Bacteria</taxon>
        <taxon>Pseudomonadati</taxon>
        <taxon>Pseudomonadota</taxon>
        <taxon>Gammaproteobacteria</taxon>
        <taxon>Alteromonadales</taxon>
        <taxon>Alteromonadaceae</taxon>
        <taxon>Planctobacterium</taxon>
    </lineage>
</organism>
<evidence type="ECO:0000313" key="2">
    <source>
        <dbReference type="EMBL" id="BDX04517.1"/>
    </source>
</evidence>
<sequence length="192" mass="21243">MKTSAKTLLAAAISGYLALVGSVSATNVMPHKIIEIRADNNKNVVINVDDQTLTLTPEELQDDDLLDIRLTEFDDKTRETIMQTIEGTRHLFTGNGHFDLTKIKGAKEHKMVMVNGGDAELLKKVFIDDENIEVIADGDADKKVIHKQIILGGHGEHAVLTGHTDVIVKMIERGEFSQEDLDKIQMAVDSKR</sequence>
<accession>A0AA48KPY7</accession>
<evidence type="ECO:0008006" key="4">
    <source>
        <dbReference type="Google" id="ProtNLM"/>
    </source>
</evidence>
<feature type="chain" id="PRO_5041330904" description="Auto-transporter adhesin head GIN domain-containing protein" evidence="1">
    <location>
        <begin position="26"/>
        <end position="192"/>
    </location>
</feature>
<dbReference type="AlphaFoldDB" id="A0AA48KPY7"/>
<proteinExistence type="predicted"/>
<dbReference type="EMBL" id="AP027272">
    <property type="protein sequence ID" value="BDX04517.1"/>
    <property type="molecule type" value="Genomic_DNA"/>
</dbReference>
<protein>
    <recommendedName>
        <fullName evidence="4">Auto-transporter adhesin head GIN domain-containing protein</fullName>
    </recommendedName>
</protein>